<feature type="compositionally biased region" description="Polar residues" evidence="1">
    <location>
        <begin position="1"/>
        <end position="18"/>
    </location>
</feature>
<reference evidence="3" key="1">
    <citation type="journal article" date="2015" name="Nat. Genet.">
        <title>The genome and transcriptome of the zoonotic hookworm Ancylostoma ceylanicum identify infection-specific gene families.</title>
        <authorList>
            <person name="Schwarz E.M."/>
            <person name="Hu Y."/>
            <person name="Antoshechkin I."/>
            <person name="Miller M.M."/>
            <person name="Sternberg P.W."/>
            <person name="Aroian R.V."/>
        </authorList>
    </citation>
    <scope>NUCLEOTIDE SEQUENCE</scope>
    <source>
        <strain evidence="3">HY135</strain>
    </source>
</reference>
<feature type="region of interest" description="Disordered" evidence="1">
    <location>
        <begin position="1"/>
        <end position="22"/>
    </location>
</feature>
<protein>
    <submittedName>
        <fullName evidence="2">Uncharacterized protein</fullName>
    </submittedName>
</protein>
<dbReference type="STRING" id="53326.A0A016SQD2"/>
<evidence type="ECO:0000313" key="3">
    <source>
        <dbReference type="Proteomes" id="UP000024635"/>
    </source>
</evidence>
<proteinExistence type="predicted"/>
<sequence>MNKTKSPQTHSNQGTTTEKIPWSLFTREMKEMSSCGSRQRPFEKKFIIKIGEKLFNSSQDVSAGIWAYGYTKRVSLVIKNDAMHHNFEEFSKAADAEMQLQNKKILSNERVITVLNSCNDPQRSANCLVFFSGVDDVSVWKKKSEDNQDEYQKLNMTRNAKMTRIVAVGLKAVDLSKIVIQPVGIAVKVSQDYSDDDASKVVEAILKKSVEE</sequence>
<comment type="caution">
    <text evidence="2">The sequence shown here is derived from an EMBL/GenBank/DDBJ whole genome shotgun (WGS) entry which is preliminary data.</text>
</comment>
<keyword evidence="3" id="KW-1185">Reference proteome</keyword>
<dbReference type="OrthoDB" id="5871855at2759"/>
<name>A0A016SQD2_9BILA</name>
<gene>
    <name evidence="2" type="primary">Acey_s0193.g1412</name>
    <name evidence="2" type="ORF">Y032_0193g1412</name>
</gene>
<accession>A0A016SQD2</accession>
<dbReference type="EMBL" id="JARK01001529">
    <property type="protein sequence ID" value="EYB92537.1"/>
    <property type="molecule type" value="Genomic_DNA"/>
</dbReference>
<evidence type="ECO:0000313" key="2">
    <source>
        <dbReference type="EMBL" id="EYB92537.1"/>
    </source>
</evidence>
<dbReference type="AlphaFoldDB" id="A0A016SQD2"/>
<evidence type="ECO:0000256" key="1">
    <source>
        <dbReference type="SAM" id="MobiDB-lite"/>
    </source>
</evidence>
<organism evidence="2 3">
    <name type="scientific">Ancylostoma ceylanicum</name>
    <dbReference type="NCBI Taxonomy" id="53326"/>
    <lineage>
        <taxon>Eukaryota</taxon>
        <taxon>Metazoa</taxon>
        <taxon>Ecdysozoa</taxon>
        <taxon>Nematoda</taxon>
        <taxon>Chromadorea</taxon>
        <taxon>Rhabditida</taxon>
        <taxon>Rhabditina</taxon>
        <taxon>Rhabditomorpha</taxon>
        <taxon>Strongyloidea</taxon>
        <taxon>Ancylostomatidae</taxon>
        <taxon>Ancylostomatinae</taxon>
        <taxon>Ancylostoma</taxon>
    </lineage>
</organism>
<dbReference type="Proteomes" id="UP000024635">
    <property type="component" value="Unassembled WGS sequence"/>
</dbReference>